<sequence>MSGSSTSASVSVGGRPSGCSGGPCGACKFLRRKCADDCIFAPYFDSEQGVEHFTAVHKVFGASNVSKILNQAPPHKRLDAAITVCYEAKARLRDPIYGCVGDIFALQQRVANLQAEVAFLQAHLTTPQQPSPPPFPSPPYIPMTTEFSISELASLSNVPNTVELSSLFDPSMQWAFQQQHQQPYGQTGEGSAGRGNTNSNGDDLQALARELLDRRSTGLTPQQPSNTQF</sequence>
<reference evidence="4" key="1">
    <citation type="submission" date="2018-08" db="EMBL/GenBank/DDBJ databases">
        <authorList>
            <person name="Rossello M."/>
        </authorList>
    </citation>
    <scope>NUCLEOTIDE SEQUENCE [LARGE SCALE GENOMIC DNA]</scope>
    <source>
        <strain evidence="4">cv. Chinese Spring</strain>
    </source>
</reference>
<evidence type="ECO:0000256" key="2">
    <source>
        <dbReference type="SAM" id="MobiDB-lite"/>
    </source>
</evidence>
<dbReference type="RefSeq" id="XP_044428400.1">
    <property type="nucleotide sequence ID" value="XM_044572465.1"/>
</dbReference>
<dbReference type="Gramene" id="TraesPARA_EIv1.0_2278740.1">
    <property type="protein sequence ID" value="TraesPARA_EIv1.0_2278740.1.CDS"/>
    <property type="gene ID" value="TraesPARA_EIv1.0_2278740"/>
</dbReference>
<dbReference type="OrthoDB" id="776611at2759"/>
<dbReference type="Gramene" id="TraesSYM7A03G03834460.1">
    <property type="protein sequence ID" value="TraesSYM7A03G03834460.1"/>
    <property type="gene ID" value="TraesSYM7A03G03834460"/>
</dbReference>
<protein>
    <recommendedName>
        <fullName evidence="3">LOB domain-containing protein</fullName>
    </recommendedName>
</protein>
<dbReference type="GO" id="GO:0045893">
    <property type="term" value="P:positive regulation of DNA-templated transcription"/>
    <property type="evidence" value="ECO:0000318"/>
    <property type="project" value="GO_Central"/>
</dbReference>
<name>A0A3B6RH84_WHEAT</name>
<keyword evidence="5" id="KW-1185">Reference proteome</keyword>
<feature type="region of interest" description="Disordered" evidence="2">
    <location>
        <begin position="176"/>
        <end position="229"/>
    </location>
</feature>
<dbReference type="Gramene" id="TraesLAC7A03G03836070.1">
    <property type="protein sequence ID" value="TraesLAC7A03G03836070.1"/>
    <property type="gene ID" value="TraesLAC7A03G03836070"/>
</dbReference>
<evidence type="ECO:0000313" key="4">
    <source>
        <dbReference type="EnsemblPlants" id="TraesCS7A02G228900.1"/>
    </source>
</evidence>
<evidence type="ECO:0000256" key="1">
    <source>
        <dbReference type="ARBA" id="ARBA00005474"/>
    </source>
</evidence>
<comment type="similarity">
    <text evidence="1">Belongs to the LOB domain-containing protein family.</text>
</comment>
<dbReference type="Gramene" id="TraesNOR7A03G03926130.1">
    <property type="protein sequence ID" value="TraesNOR7A03G03926130.1"/>
    <property type="gene ID" value="TraesNOR7A03G03926130"/>
</dbReference>
<feature type="region of interest" description="Disordered" evidence="2">
    <location>
        <begin position="1"/>
        <end position="20"/>
    </location>
</feature>
<organism evidence="4">
    <name type="scientific">Triticum aestivum</name>
    <name type="common">Wheat</name>
    <dbReference type="NCBI Taxonomy" id="4565"/>
    <lineage>
        <taxon>Eukaryota</taxon>
        <taxon>Viridiplantae</taxon>
        <taxon>Streptophyta</taxon>
        <taxon>Embryophyta</taxon>
        <taxon>Tracheophyta</taxon>
        <taxon>Spermatophyta</taxon>
        <taxon>Magnoliopsida</taxon>
        <taxon>Liliopsida</taxon>
        <taxon>Poales</taxon>
        <taxon>Poaceae</taxon>
        <taxon>BOP clade</taxon>
        <taxon>Pooideae</taxon>
        <taxon>Triticodae</taxon>
        <taxon>Triticeae</taxon>
        <taxon>Triticinae</taxon>
        <taxon>Triticum</taxon>
    </lineage>
</organism>
<dbReference type="Gramene" id="TraesKAR7A01G0134740.1">
    <property type="protein sequence ID" value="cds.TraesKAR7A01G0134740.1"/>
    <property type="gene ID" value="TraesKAR7A01G0134740"/>
</dbReference>
<dbReference type="STRING" id="4565.A0A3B6RH84"/>
<dbReference type="Gramene" id="TraesCS7A03G0532100.1">
    <property type="protein sequence ID" value="TraesCS7A03G0532100.1.CDS"/>
    <property type="gene ID" value="TraesCS7A03G0532100"/>
</dbReference>
<dbReference type="InterPro" id="IPR004883">
    <property type="entry name" value="LOB"/>
</dbReference>
<dbReference type="GO" id="GO:0009755">
    <property type="term" value="P:hormone-mediated signaling pathway"/>
    <property type="evidence" value="ECO:0000318"/>
    <property type="project" value="GO_Central"/>
</dbReference>
<dbReference type="PROSITE" id="PS50891">
    <property type="entry name" value="LOB"/>
    <property type="match status" value="1"/>
</dbReference>
<dbReference type="Gramene" id="TraesROB_scaffold_016604_01G000100.1">
    <property type="protein sequence ID" value="TraesROB_scaffold_016604_01G000100.1"/>
    <property type="gene ID" value="TraesROB_scaffold_016604_01G000100"/>
</dbReference>
<dbReference type="Gramene" id="TraesSTA7A03G03878660.1">
    <property type="protein sequence ID" value="TraesSTA7A03G03878660.1"/>
    <property type="gene ID" value="TraesSTA7A03G03878660"/>
</dbReference>
<gene>
    <name evidence="4" type="primary">LOC123153261</name>
</gene>
<dbReference type="PANTHER" id="PTHR31529">
    <property type="entry name" value="LOB DOMAIN CONTAINING PROTEIN"/>
    <property type="match status" value="1"/>
</dbReference>
<dbReference type="OMA" id="DPPTSWA"/>
<dbReference type="SMR" id="A0A3B6RH84"/>
<dbReference type="PANTHER" id="PTHR31529:SF37">
    <property type="entry name" value="LOB DOMAIN-CONTAINING PROTEIN"/>
    <property type="match status" value="1"/>
</dbReference>
<dbReference type="Gramene" id="TraesJUL7A03G03918720.1">
    <property type="protein sequence ID" value="TraesJUL7A03G03918720.1"/>
    <property type="gene ID" value="TraesJUL7A03G03918720"/>
</dbReference>
<dbReference type="Pfam" id="PF03195">
    <property type="entry name" value="LOB"/>
    <property type="match status" value="1"/>
</dbReference>
<dbReference type="Gramene" id="TraesMAC7A03G03884240.1">
    <property type="protein sequence ID" value="TraesMAC7A03G03884240.1"/>
    <property type="gene ID" value="TraesMAC7A03G03884240"/>
</dbReference>
<feature type="domain" description="LOB" evidence="3">
    <location>
        <begin position="22"/>
        <end position="124"/>
    </location>
</feature>
<dbReference type="GeneID" id="123153261"/>
<dbReference type="Gramene" id="TraesARI7A03G03854760.1">
    <property type="protein sequence ID" value="TraesARI7A03G03854760.1"/>
    <property type="gene ID" value="TraesARI7A03G03854760"/>
</dbReference>
<dbReference type="EnsemblPlants" id="TraesCS7A02G228900.1">
    <property type="protein sequence ID" value="TraesCS7A02G228900.1"/>
    <property type="gene ID" value="TraesCS7A02G228900"/>
</dbReference>
<dbReference type="Gramene" id="TraesCS7A02G228900.1">
    <property type="protein sequence ID" value="TraesCS7A02G228900.1"/>
    <property type="gene ID" value="TraesCS7A02G228900"/>
</dbReference>
<feature type="compositionally biased region" description="Polar residues" evidence="2">
    <location>
        <begin position="217"/>
        <end position="229"/>
    </location>
</feature>
<dbReference type="Gramene" id="TraesJAG7A03G03865250.1">
    <property type="protein sequence ID" value="TraesJAG7A03G03865250.1"/>
    <property type="gene ID" value="TraesJAG7A03G03865250"/>
</dbReference>
<evidence type="ECO:0000313" key="5">
    <source>
        <dbReference type="Proteomes" id="UP000019116"/>
    </source>
</evidence>
<evidence type="ECO:0000259" key="3">
    <source>
        <dbReference type="PROSITE" id="PS50891"/>
    </source>
</evidence>
<dbReference type="Gramene" id="TraesCAD_scaffold_017138_01G000200.1">
    <property type="protein sequence ID" value="TraesCAD_scaffold_017138_01G000200.1"/>
    <property type="gene ID" value="TraesCAD_scaffold_017138_01G000200"/>
</dbReference>
<dbReference type="Proteomes" id="UP000019116">
    <property type="component" value="Chromosome 7A"/>
</dbReference>
<accession>A0A3B6RH84</accession>
<dbReference type="Gramene" id="TraesRN7A0100504000.1">
    <property type="protein sequence ID" value="TraesRN7A0100504000.1"/>
    <property type="gene ID" value="TraesRN7A0100504000"/>
</dbReference>
<dbReference type="GO" id="GO:0005634">
    <property type="term" value="C:nucleus"/>
    <property type="evidence" value="ECO:0000318"/>
    <property type="project" value="GO_Central"/>
</dbReference>
<proteinExistence type="inferred from homology"/>
<reference evidence="4" key="2">
    <citation type="submission" date="2018-10" db="UniProtKB">
        <authorList>
            <consortium name="EnsemblPlants"/>
        </authorList>
    </citation>
    <scope>IDENTIFICATION</scope>
</reference>
<feature type="compositionally biased region" description="Low complexity" evidence="2">
    <location>
        <begin position="1"/>
        <end position="14"/>
    </location>
</feature>
<dbReference type="Gramene" id="TraesCLE_scaffold_014284_01G000100.1">
    <property type="protein sequence ID" value="TraesCLE_scaffold_014284_01G000100.1"/>
    <property type="gene ID" value="TraesCLE_scaffold_014284_01G000100"/>
</dbReference>
<dbReference type="AlphaFoldDB" id="A0A3B6RH84"/>